<sequence length="146" mass="16907">MGSSSGIGLSPTTNYIGLNLDRSLHLISQVRLSIYLNHIMGLCLTFKVINNQNPINFQRIKQYIKKQKEEKRVLRKQSLGFLAKQQIQVQTNIIGCGLESYSGTRAHFQLIKRNDILLQSFQLQSSDQTNIKQVISNYWYKYKQLQ</sequence>
<evidence type="ECO:0000313" key="2">
    <source>
        <dbReference type="Proteomes" id="UP000683925"/>
    </source>
</evidence>
<evidence type="ECO:0000313" key="1">
    <source>
        <dbReference type="EMBL" id="CAD8156983.1"/>
    </source>
</evidence>
<reference evidence="1" key="1">
    <citation type="submission" date="2021-01" db="EMBL/GenBank/DDBJ databases">
        <authorList>
            <consortium name="Genoscope - CEA"/>
            <person name="William W."/>
        </authorList>
    </citation>
    <scope>NUCLEOTIDE SEQUENCE</scope>
</reference>
<protein>
    <submittedName>
        <fullName evidence="1">Uncharacterized protein</fullName>
    </submittedName>
</protein>
<dbReference type="EMBL" id="CAJJDP010000033">
    <property type="protein sequence ID" value="CAD8156983.1"/>
    <property type="molecule type" value="Genomic_DNA"/>
</dbReference>
<dbReference type="Proteomes" id="UP000683925">
    <property type="component" value="Unassembled WGS sequence"/>
</dbReference>
<dbReference type="AlphaFoldDB" id="A0A8S1TZ35"/>
<gene>
    <name evidence="1" type="ORF">POCTA_138.1.T0330075</name>
</gene>
<comment type="caution">
    <text evidence="1">The sequence shown here is derived from an EMBL/GenBank/DDBJ whole genome shotgun (WGS) entry which is preliminary data.</text>
</comment>
<name>A0A8S1TZ35_PAROT</name>
<dbReference type="OMA" id="GCGLESY"/>
<organism evidence="1 2">
    <name type="scientific">Paramecium octaurelia</name>
    <dbReference type="NCBI Taxonomy" id="43137"/>
    <lineage>
        <taxon>Eukaryota</taxon>
        <taxon>Sar</taxon>
        <taxon>Alveolata</taxon>
        <taxon>Ciliophora</taxon>
        <taxon>Intramacronucleata</taxon>
        <taxon>Oligohymenophorea</taxon>
        <taxon>Peniculida</taxon>
        <taxon>Parameciidae</taxon>
        <taxon>Paramecium</taxon>
    </lineage>
</organism>
<accession>A0A8S1TZ35</accession>
<proteinExistence type="predicted"/>
<keyword evidence="2" id="KW-1185">Reference proteome</keyword>